<sequence>MWRQRRAAVGALLGAPLALGSGLTWRTAAAQATATDGAAQWRLERDADGLYLSARVPLRLPPPLADALQRGVPLHFVWHVEVWRPRWYWTDRLLGQASRTVRVVFQPLTGRWRLSVHDGSAVNDGQATLHRALDTLEEALALARSVQRWRVASAVGLRGDERVSVEYRIDTGRLPRPLQWLPGHGAADDLPAWRIVLRVPSADTPAQMSIEPGERDP</sequence>
<dbReference type="EMBL" id="VJON01000005">
    <property type="protein sequence ID" value="TSE35785.1"/>
    <property type="molecule type" value="Genomic_DNA"/>
</dbReference>
<protein>
    <recommendedName>
        <fullName evidence="4">DUF4390 domain-containing protein</fullName>
    </recommendedName>
</protein>
<keyword evidence="3" id="KW-1185">Reference proteome</keyword>
<keyword evidence="1" id="KW-0732">Signal</keyword>
<dbReference type="InterPro" id="IPR025500">
    <property type="entry name" value="DUF4390"/>
</dbReference>
<dbReference type="OrthoDB" id="5298153at2"/>
<dbReference type="Pfam" id="PF14334">
    <property type="entry name" value="DUF4390"/>
    <property type="match status" value="1"/>
</dbReference>
<evidence type="ECO:0000256" key="1">
    <source>
        <dbReference type="SAM" id="SignalP"/>
    </source>
</evidence>
<evidence type="ECO:0008006" key="4">
    <source>
        <dbReference type="Google" id="ProtNLM"/>
    </source>
</evidence>
<proteinExistence type="predicted"/>
<dbReference type="RefSeq" id="WP_161595434.1">
    <property type="nucleotide sequence ID" value="NZ_VJON01000005.1"/>
</dbReference>
<accession>A0A554XIY8</accession>
<gene>
    <name evidence="2" type="ORF">Tchar_00569</name>
</gene>
<evidence type="ECO:0000313" key="3">
    <source>
        <dbReference type="Proteomes" id="UP000318294"/>
    </source>
</evidence>
<reference evidence="2 3" key="1">
    <citation type="submission" date="2019-07" db="EMBL/GenBank/DDBJ databases">
        <title>Tepidimonas charontis SPSP-6 draft genome.</title>
        <authorList>
            <person name="Da Costa M.S."/>
            <person name="Froufe H.J.C."/>
            <person name="Egas C."/>
            <person name="Albuquerque L."/>
        </authorList>
    </citation>
    <scope>NUCLEOTIDE SEQUENCE [LARGE SCALE GENOMIC DNA]</scope>
    <source>
        <strain evidence="2 3">SPSP-6</strain>
    </source>
</reference>
<feature type="chain" id="PRO_5022130070" description="DUF4390 domain-containing protein" evidence="1">
    <location>
        <begin position="21"/>
        <end position="217"/>
    </location>
</feature>
<name>A0A554XIY8_9BURK</name>
<comment type="caution">
    <text evidence="2">The sequence shown here is derived from an EMBL/GenBank/DDBJ whole genome shotgun (WGS) entry which is preliminary data.</text>
</comment>
<evidence type="ECO:0000313" key="2">
    <source>
        <dbReference type="EMBL" id="TSE35785.1"/>
    </source>
</evidence>
<feature type="signal peptide" evidence="1">
    <location>
        <begin position="1"/>
        <end position="20"/>
    </location>
</feature>
<dbReference type="Proteomes" id="UP000318294">
    <property type="component" value="Unassembled WGS sequence"/>
</dbReference>
<organism evidence="2 3">
    <name type="scientific">Tepidimonas charontis</name>
    <dbReference type="NCBI Taxonomy" id="2267262"/>
    <lineage>
        <taxon>Bacteria</taxon>
        <taxon>Pseudomonadati</taxon>
        <taxon>Pseudomonadota</taxon>
        <taxon>Betaproteobacteria</taxon>
        <taxon>Burkholderiales</taxon>
        <taxon>Tepidimonas</taxon>
    </lineage>
</organism>
<dbReference type="AlphaFoldDB" id="A0A554XIY8"/>